<sequence>IAIMPAKVGPTTDPKWSDMCVTVMQTMANESRRLGADITVSDRRDTQVTFDEADLAAAGMSTAPGGSGGQLLAAQGAILSHVDVKVEKHIGKQRTLAGLSLSGWGGRGWGGGGTDIRTKEVETVSRTMTVQTAFKLVDTANNMIWEHYSPKPYTGTDMTKASPIFGSSQTEAELTPQDEIIATLVGRAVQEFISRLMPCRIDVDTEVVSSGNKNCIEGVKMLRAEMYDEAVAMFKAALANNPDDHRAAYGAGVA</sequence>
<protein>
    <submittedName>
        <fullName evidence="1">Uncharacterized protein</fullName>
    </submittedName>
</protein>
<dbReference type="EMBL" id="BARS01040125">
    <property type="protein sequence ID" value="GAG32299.1"/>
    <property type="molecule type" value="Genomic_DNA"/>
</dbReference>
<accession>X0WMT4</accession>
<feature type="non-terminal residue" evidence="1">
    <location>
        <position position="1"/>
    </location>
</feature>
<reference evidence="1" key="1">
    <citation type="journal article" date="2014" name="Front. Microbiol.">
        <title>High frequency of phylogenetically diverse reductive dehalogenase-homologous genes in deep subseafloor sedimentary metagenomes.</title>
        <authorList>
            <person name="Kawai M."/>
            <person name="Futagami T."/>
            <person name="Toyoda A."/>
            <person name="Takaki Y."/>
            <person name="Nishi S."/>
            <person name="Hori S."/>
            <person name="Arai W."/>
            <person name="Tsubouchi T."/>
            <person name="Morono Y."/>
            <person name="Uchiyama I."/>
            <person name="Ito T."/>
            <person name="Fujiyama A."/>
            <person name="Inagaki F."/>
            <person name="Takami H."/>
        </authorList>
    </citation>
    <scope>NUCLEOTIDE SEQUENCE</scope>
    <source>
        <strain evidence="1">Expedition CK06-06</strain>
    </source>
</reference>
<feature type="non-terminal residue" evidence="1">
    <location>
        <position position="254"/>
    </location>
</feature>
<evidence type="ECO:0000313" key="1">
    <source>
        <dbReference type="EMBL" id="GAG32299.1"/>
    </source>
</evidence>
<proteinExistence type="predicted"/>
<dbReference type="AlphaFoldDB" id="X0WMT4"/>
<gene>
    <name evidence="1" type="ORF">S01H1_61213</name>
</gene>
<comment type="caution">
    <text evidence="1">The sequence shown here is derived from an EMBL/GenBank/DDBJ whole genome shotgun (WGS) entry which is preliminary data.</text>
</comment>
<organism evidence="1">
    <name type="scientific">marine sediment metagenome</name>
    <dbReference type="NCBI Taxonomy" id="412755"/>
    <lineage>
        <taxon>unclassified sequences</taxon>
        <taxon>metagenomes</taxon>
        <taxon>ecological metagenomes</taxon>
    </lineage>
</organism>
<name>X0WMT4_9ZZZZ</name>